<dbReference type="EMBL" id="JBBPBM010000024">
    <property type="protein sequence ID" value="KAK8543061.1"/>
    <property type="molecule type" value="Genomic_DNA"/>
</dbReference>
<organism evidence="1 2">
    <name type="scientific">Hibiscus sabdariffa</name>
    <name type="common">roselle</name>
    <dbReference type="NCBI Taxonomy" id="183260"/>
    <lineage>
        <taxon>Eukaryota</taxon>
        <taxon>Viridiplantae</taxon>
        <taxon>Streptophyta</taxon>
        <taxon>Embryophyta</taxon>
        <taxon>Tracheophyta</taxon>
        <taxon>Spermatophyta</taxon>
        <taxon>Magnoliopsida</taxon>
        <taxon>eudicotyledons</taxon>
        <taxon>Gunneridae</taxon>
        <taxon>Pentapetalae</taxon>
        <taxon>rosids</taxon>
        <taxon>malvids</taxon>
        <taxon>Malvales</taxon>
        <taxon>Malvaceae</taxon>
        <taxon>Malvoideae</taxon>
        <taxon>Hibiscus</taxon>
    </lineage>
</organism>
<keyword evidence="2" id="KW-1185">Reference proteome</keyword>
<protein>
    <submittedName>
        <fullName evidence="1">Uncharacterized protein</fullName>
    </submittedName>
</protein>
<proteinExistence type="predicted"/>
<reference evidence="1 2" key="1">
    <citation type="journal article" date="2024" name="G3 (Bethesda)">
        <title>Genome assembly of Hibiscus sabdariffa L. provides insights into metabolisms of medicinal natural products.</title>
        <authorList>
            <person name="Kim T."/>
        </authorList>
    </citation>
    <scope>NUCLEOTIDE SEQUENCE [LARGE SCALE GENOMIC DNA]</scope>
    <source>
        <strain evidence="1">TK-2024</strain>
        <tissue evidence="1">Old leaves</tissue>
    </source>
</reference>
<evidence type="ECO:0000313" key="2">
    <source>
        <dbReference type="Proteomes" id="UP001472677"/>
    </source>
</evidence>
<evidence type="ECO:0000313" key="1">
    <source>
        <dbReference type="EMBL" id="KAK8543061.1"/>
    </source>
</evidence>
<gene>
    <name evidence="1" type="ORF">V6N12_015630</name>
</gene>
<name>A0ABR2DNQ3_9ROSI</name>
<sequence length="103" mass="12274">MPSRPPLRCFRFTRQPLSRRVLWQRACKEEEKNGRRQHSYLHRYPLGHHLASSWSLPQVWLPGGVLDLSCTDPLRVHPGYHLCYLRHHQIDMWRFGVGGFLFV</sequence>
<comment type="caution">
    <text evidence="1">The sequence shown here is derived from an EMBL/GenBank/DDBJ whole genome shotgun (WGS) entry which is preliminary data.</text>
</comment>
<dbReference type="Proteomes" id="UP001472677">
    <property type="component" value="Unassembled WGS sequence"/>
</dbReference>
<accession>A0ABR2DNQ3</accession>